<keyword evidence="6" id="KW-0050">Antiport</keyword>
<keyword evidence="8" id="KW-1185">Reference proteome</keyword>
<organism evidence="7 8">
    <name type="scientific">Roseateles asaccharophilus</name>
    <dbReference type="NCBI Taxonomy" id="582607"/>
    <lineage>
        <taxon>Bacteria</taxon>
        <taxon>Pseudomonadati</taxon>
        <taxon>Pseudomonadota</taxon>
        <taxon>Betaproteobacteria</taxon>
        <taxon>Burkholderiales</taxon>
        <taxon>Sphaerotilaceae</taxon>
        <taxon>Roseateles</taxon>
    </lineage>
</organism>
<keyword evidence="2 6" id="KW-1003">Cell membrane</keyword>
<dbReference type="NCBIfam" id="TIGR00773">
    <property type="entry name" value="NhaA"/>
    <property type="match status" value="1"/>
</dbReference>
<evidence type="ECO:0000313" key="8">
    <source>
        <dbReference type="Proteomes" id="UP001180825"/>
    </source>
</evidence>
<keyword evidence="4 6" id="KW-1133">Transmembrane helix</keyword>
<reference evidence="7 8" key="1">
    <citation type="submission" date="2023-07" db="EMBL/GenBank/DDBJ databases">
        <title>Sorghum-associated microbial communities from plants grown in Nebraska, USA.</title>
        <authorList>
            <person name="Schachtman D."/>
        </authorList>
    </citation>
    <scope>NUCLEOTIDE SEQUENCE [LARGE SCALE GENOMIC DNA]</scope>
    <source>
        <strain evidence="7 8">BE316</strain>
    </source>
</reference>
<keyword evidence="6" id="KW-0915">Sodium</keyword>
<dbReference type="InterPro" id="IPR004670">
    <property type="entry name" value="NhaA"/>
</dbReference>
<accession>A0ABU2A4X5</accession>
<feature type="transmembrane region" description="Helical" evidence="6">
    <location>
        <begin position="93"/>
        <end position="116"/>
    </location>
</feature>
<gene>
    <name evidence="6" type="primary">nhaA</name>
    <name evidence="7" type="ORF">J2X21_001332</name>
</gene>
<feature type="transmembrane region" description="Helical" evidence="6">
    <location>
        <begin position="61"/>
        <end position="81"/>
    </location>
</feature>
<dbReference type="PANTHER" id="PTHR30341:SF0">
    <property type="entry name" value="NA(+)_H(+) ANTIPORTER NHAA"/>
    <property type="match status" value="1"/>
</dbReference>
<feature type="transmembrane region" description="Helical" evidence="6">
    <location>
        <begin position="293"/>
        <end position="318"/>
    </location>
</feature>
<keyword evidence="5 6" id="KW-0472">Membrane</keyword>
<comment type="caution">
    <text evidence="7">The sequence shown here is derived from an EMBL/GenBank/DDBJ whole genome shotgun (WGS) entry which is preliminary data.</text>
</comment>
<evidence type="ECO:0000313" key="7">
    <source>
        <dbReference type="EMBL" id="MDR7332206.1"/>
    </source>
</evidence>
<feature type="transmembrane region" description="Helical" evidence="6">
    <location>
        <begin position="183"/>
        <end position="202"/>
    </location>
</feature>
<feature type="transmembrane region" description="Helical" evidence="6">
    <location>
        <begin position="128"/>
        <end position="147"/>
    </location>
</feature>
<dbReference type="NCBIfam" id="NF007111">
    <property type="entry name" value="PRK09560.1"/>
    <property type="match status" value="1"/>
</dbReference>
<dbReference type="PANTHER" id="PTHR30341">
    <property type="entry name" value="SODIUM ION/PROTON ANTIPORTER NHAA-RELATED"/>
    <property type="match status" value="1"/>
</dbReference>
<keyword evidence="6" id="KW-0406">Ion transport</keyword>
<keyword evidence="6" id="KW-0739">Sodium transport</keyword>
<feature type="transmembrane region" description="Helical" evidence="6">
    <location>
        <begin position="330"/>
        <end position="353"/>
    </location>
</feature>
<dbReference type="RefSeq" id="WP_310326409.1">
    <property type="nucleotide sequence ID" value="NZ_JAVDXV010000002.1"/>
</dbReference>
<comment type="similarity">
    <text evidence="6">Belongs to the NhaA Na(+)/H(+) (TC 2.A.33) antiporter family.</text>
</comment>
<feature type="transmembrane region" description="Helical" evidence="6">
    <location>
        <begin position="209"/>
        <end position="239"/>
    </location>
</feature>
<dbReference type="HAMAP" id="MF_01844">
    <property type="entry name" value="NhaA"/>
    <property type="match status" value="1"/>
</dbReference>
<keyword evidence="3 6" id="KW-0812">Transmembrane</keyword>
<proteinExistence type="inferred from homology"/>
<feature type="transmembrane region" description="Helical" evidence="6">
    <location>
        <begin position="259"/>
        <end position="281"/>
    </location>
</feature>
<evidence type="ECO:0000256" key="5">
    <source>
        <dbReference type="ARBA" id="ARBA00023136"/>
    </source>
</evidence>
<dbReference type="Pfam" id="PF06965">
    <property type="entry name" value="Na_H_antiport_1"/>
    <property type="match status" value="1"/>
</dbReference>
<feature type="transmembrane region" description="Helical" evidence="6">
    <location>
        <begin position="156"/>
        <end position="177"/>
    </location>
</feature>
<dbReference type="Gene3D" id="1.20.1530.10">
    <property type="entry name" value="Na+/H+ antiporter like domain"/>
    <property type="match status" value="1"/>
</dbReference>
<dbReference type="NCBIfam" id="NF007112">
    <property type="entry name" value="PRK09561.1"/>
    <property type="match status" value="1"/>
</dbReference>
<feature type="transmembrane region" description="Helical" evidence="6">
    <location>
        <begin position="365"/>
        <end position="383"/>
    </location>
</feature>
<evidence type="ECO:0000256" key="1">
    <source>
        <dbReference type="ARBA" id="ARBA00004429"/>
    </source>
</evidence>
<comment type="function">
    <text evidence="6">Na(+)/H(+) antiporter that extrudes sodium in exchange for external protons.</text>
</comment>
<keyword evidence="6" id="KW-0813">Transport</keyword>
<name>A0ABU2A4X5_9BURK</name>
<dbReference type="Proteomes" id="UP001180825">
    <property type="component" value="Unassembled WGS sequence"/>
</dbReference>
<evidence type="ECO:0000256" key="2">
    <source>
        <dbReference type="ARBA" id="ARBA00022475"/>
    </source>
</evidence>
<comment type="catalytic activity">
    <reaction evidence="6">
        <text>Na(+)(in) + 2 H(+)(out) = Na(+)(out) + 2 H(+)(in)</text>
        <dbReference type="Rhea" id="RHEA:29251"/>
        <dbReference type="ChEBI" id="CHEBI:15378"/>
        <dbReference type="ChEBI" id="CHEBI:29101"/>
    </reaction>
</comment>
<dbReference type="EMBL" id="JAVDXV010000002">
    <property type="protein sequence ID" value="MDR7332206.1"/>
    <property type="molecule type" value="Genomic_DNA"/>
</dbReference>
<evidence type="ECO:0000256" key="3">
    <source>
        <dbReference type="ARBA" id="ARBA00022692"/>
    </source>
</evidence>
<dbReference type="InterPro" id="IPR023171">
    <property type="entry name" value="Na/H_antiporter_dom_sf"/>
</dbReference>
<evidence type="ECO:0000256" key="6">
    <source>
        <dbReference type="HAMAP-Rule" id="MF_01844"/>
    </source>
</evidence>
<evidence type="ECO:0000256" key="4">
    <source>
        <dbReference type="ARBA" id="ARBA00022989"/>
    </source>
</evidence>
<sequence length="386" mass="40095">MTPGLKRFFASESAGGIVLAIAALLALVISNSPWAPAYEAFRQIQGEVRIAGEGLVLAKPLIVWVNDLWMAVFFLLVGLEIKREFVAGELSTRAQAVLPAVAALGGMAVPAVIYSAINHADPLALRGWAIPAATDIAFAIGIVMLLGSRAPTSLKVFLTAVAIIDDLGAIVVIALFYTSQLSLAMLAGAAACLAAMALLNRAGVKRADVYLFVGALLWLCVLKSGVHATLAGVATAFFIPISDGKGGSPLEKLEHGLHPWIAFLVLPMFAFANAGVSLAGLTPAALLEPIPLGIAAGLLFGKAIGVFGSSWLMIRAGWARKPAGADWVQFFGVCVLCGIGFTMSLFIGGLAFAGLDPSYETRVKLGVLAGSLLSGCLGAAILMRRR</sequence>
<protein>
    <recommendedName>
        <fullName evidence="6">Na(+)/H(+) antiporter NhaA</fullName>
    </recommendedName>
    <alternativeName>
        <fullName evidence="6">Sodium/proton antiporter NhaA</fullName>
    </alternativeName>
</protein>
<comment type="subcellular location">
    <subcellularLocation>
        <location evidence="1">Cell inner membrane</location>
        <topology evidence="1">Multi-pass membrane protein</topology>
    </subcellularLocation>
    <subcellularLocation>
        <location evidence="6">Cell membrane</location>
        <topology evidence="6">Multi-pass membrane protein</topology>
    </subcellularLocation>
</comment>